<keyword evidence="3" id="KW-0808">Transferase</keyword>
<reference evidence="3" key="2">
    <citation type="submission" date="2023-06" db="EMBL/GenBank/DDBJ databases">
        <authorList>
            <consortium name="Lawrence Berkeley National Laboratory"/>
            <person name="Haridas S."/>
            <person name="Hensen N."/>
            <person name="Bonometti L."/>
            <person name="Westerberg I."/>
            <person name="Brannstrom I.O."/>
            <person name="Guillou S."/>
            <person name="Cros-Aarteil S."/>
            <person name="Calhoun S."/>
            <person name="Kuo A."/>
            <person name="Mondo S."/>
            <person name="Pangilinan J."/>
            <person name="Riley R."/>
            <person name="Labutti K."/>
            <person name="Andreopoulos B."/>
            <person name="Lipzen A."/>
            <person name="Chen C."/>
            <person name="Yanf M."/>
            <person name="Daum C."/>
            <person name="Ng V."/>
            <person name="Clum A."/>
            <person name="Steindorff A."/>
            <person name="Ohm R."/>
            <person name="Martin F."/>
            <person name="Silar P."/>
            <person name="Natvig D."/>
            <person name="Lalanne C."/>
            <person name="Gautier V."/>
            <person name="Ament-Velasquez S.L."/>
            <person name="Kruys A."/>
            <person name="Hutchinson M.I."/>
            <person name="Powell A.J."/>
            <person name="Barry K."/>
            <person name="Miller A.N."/>
            <person name="Grigoriev I.V."/>
            <person name="Debuchy R."/>
            <person name="Gladieux P."/>
            <person name="Thoren M.H."/>
            <person name="Johannesson H."/>
        </authorList>
    </citation>
    <scope>NUCLEOTIDE SEQUENCE</scope>
    <source>
        <strain evidence="3">SMH4131-1</strain>
    </source>
</reference>
<dbReference type="GO" id="GO:0008168">
    <property type="term" value="F:methyltransferase activity"/>
    <property type="evidence" value="ECO:0007669"/>
    <property type="project" value="UniProtKB-KW"/>
</dbReference>
<proteinExistence type="inferred from homology"/>
<dbReference type="Proteomes" id="UP001286456">
    <property type="component" value="Unassembled WGS sequence"/>
</dbReference>
<gene>
    <name evidence="3" type="ORF">B0T19DRAFT_427121</name>
</gene>
<accession>A0AAE0IGJ0</accession>
<protein>
    <submittedName>
        <fullName evidence="3">S-adenosyl-L-methionine-dependent methyltransferase</fullName>
    </submittedName>
</protein>
<dbReference type="InterPro" id="IPR029063">
    <property type="entry name" value="SAM-dependent_MTases_sf"/>
</dbReference>
<keyword evidence="3" id="KW-0489">Methyltransferase</keyword>
<feature type="compositionally biased region" description="Basic and acidic residues" evidence="2">
    <location>
        <begin position="24"/>
        <end position="33"/>
    </location>
</feature>
<feature type="compositionally biased region" description="Low complexity" evidence="2">
    <location>
        <begin position="34"/>
        <end position="43"/>
    </location>
</feature>
<dbReference type="Pfam" id="PF13489">
    <property type="entry name" value="Methyltransf_23"/>
    <property type="match status" value="1"/>
</dbReference>
<organism evidence="3 4">
    <name type="scientific">Cercophora scortea</name>
    <dbReference type="NCBI Taxonomy" id="314031"/>
    <lineage>
        <taxon>Eukaryota</taxon>
        <taxon>Fungi</taxon>
        <taxon>Dikarya</taxon>
        <taxon>Ascomycota</taxon>
        <taxon>Pezizomycotina</taxon>
        <taxon>Sordariomycetes</taxon>
        <taxon>Sordariomycetidae</taxon>
        <taxon>Sordariales</taxon>
        <taxon>Lasiosphaeriaceae</taxon>
        <taxon>Cercophora</taxon>
    </lineage>
</organism>
<dbReference type="SUPFAM" id="SSF53335">
    <property type="entry name" value="S-adenosyl-L-methionine-dependent methyltransferases"/>
    <property type="match status" value="1"/>
</dbReference>
<evidence type="ECO:0000313" key="4">
    <source>
        <dbReference type="Proteomes" id="UP001286456"/>
    </source>
</evidence>
<dbReference type="EMBL" id="JAUEPO010000004">
    <property type="protein sequence ID" value="KAK3323871.1"/>
    <property type="molecule type" value="Genomic_DNA"/>
</dbReference>
<evidence type="ECO:0000256" key="1">
    <source>
        <dbReference type="ARBA" id="ARBA00038158"/>
    </source>
</evidence>
<dbReference type="Gene3D" id="3.40.50.150">
    <property type="entry name" value="Vaccinia Virus protein VP39"/>
    <property type="match status" value="1"/>
</dbReference>
<keyword evidence="4" id="KW-1185">Reference proteome</keyword>
<dbReference type="PANTHER" id="PTHR43591">
    <property type="entry name" value="METHYLTRANSFERASE"/>
    <property type="match status" value="1"/>
</dbReference>
<comment type="similarity">
    <text evidence="1">Belongs to the methyltransferase superfamily. LaeA methyltransferase family.</text>
</comment>
<evidence type="ECO:0000313" key="3">
    <source>
        <dbReference type="EMBL" id="KAK3323871.1"/>
    </source>
</evidence>
<sequence>MSSNPGPEEPSAPRSSSQDVPASEDERAEREETTVTTAAPAAAVEEEGPTDVIEAEDGPVEEDEFLAEGWDSTSSNASTSVTSSVYHHAYENGRRYHAYRYGRYPIPNDDLEQNREDMRHASMLETTDGKLFFAPIGDNPGKIIDIGTGTGIWAIEMGDLFPSAEILGLDLSPIQPTWVPPNVRFIVDDIEDEWASGSGWDYAHFRNMAVILRDLQKAVNQTFRHLKPGGWIEFQETWGMPFCEDGTMPSDDIMVRYFELCTAAMAKFGMNVDLGPKVGEYLERAGFTNVSCVRKKMPMGTWAKDKRLRLIGLYVRELALHSLASLGKVFANLGMSPTEIEVWGATVRAALKESDKVHRYYYHYFWYAQKPEGGSIS</sequence>
<dbReference type="AlphaFoldDB" id="A0AAE0IGJ0"/>
<comment type="caution">
    <text evidence="3">The sequence shown here is derived from an EMBL/GenBank/DDBJ whole genome shotgun (WGS) entry which is preliminary data.</text>
</comment>
<feature type="region of interest" description="Disordered" evidence="2">
    <location>
        <begin position="1"/>
        <end position="52"/>
    </location>
</feature>
<name>A0AAE0IGJ0_9PEZI</name>
<dbReference type="PANTHER" id="PTHR43591:SF10">
    <property type="entry name" value="ABC TRANSMEMBRANE TYPE-1 DOMAIN-CONTAINING PROTEIN-RELATED"/>
    <property type="match status" value="1"/>
</dbReference>
<dbReference type="CDD" id="cd02440">
    <property type="entry name" value="AdoMet_MTases"/>
    <property type="match status" value="1"/>
</dbReference>
<reference evidence="3" key="1">
    <citation type="journal article" date="2023" name="Mol. Phylogenet. Evol.">
        <title>Genome-scale phylogeny and comparative genomics of the fungal order Sordariales.</title>
        <authorList>
            <person name="Hensen N."/>
            <person name="Bonometti L."/>
            <person name="Westerberg I."/>
            <person name="Brannstrom I.O."/>
            <person name="Guillou S."/>
            <person name="Cros-Aarteil S."/>
            <person name="Calhoun S."/>
            <person name="Haridas S."/>
            <person name="Kuo A."/>
            <person name="Mondo S."/>
            <person name="Pangilinan J."/>
            <person name="Riley R."/>
            <person name="LaButti K."/>
            <person name="Andreopoulos B."/>
            <person name="Lipzen A."/>
            <person name="Chen C."/>
            <person name="Yan M."/>
            <person name="Daum C."/>
            <person name="Ng V."/>
            <person name="Clum A."/>
            <person name="Steindorff A."/>
            <person name="Ohm R.A."/>
            <person name="Martin F."/>
            <person name="Silar P."/>
            <person name="Natvig D.O."/>
            <person name="Lalanne C."/>
            <person name="Gautier V."/>
            <person name="Ament-Velasquez S.L."/>
            <person name="Kruys A."/>
            <person name="Hutchinson M.I."/>
            <person name="Powell A.J."/>
            <person name="Barry K."/>
            <person name="Miller A.N."/>
            <person name="Grigoriev I.V."/>
            <person name="Debuchy R."/>
            <person name="Gladieux P."/>
            <person name="Hiltunen Thoren M."/>
            <person name="Johannesson H."/>
        </authorList>
    </citation>
    <scope>NUCLEOTIDE SEQUENCE</scope>
    <source>
        <strain evidence="3">SMH4131-1</strain>
    </source>
</reference>
<dbReference type="GO" id="GO:0032259">
    <property type="term" value="P:methylation"/>
    <property type="evidence" value="ECO:0007669"/>
    <property type="project" value="UniProtKB-KW"/>
</dbReference>
<evidence type="ECO:0000256" key="2">
    <source>
        <dbReference type="SAM" id="MobiDB-lite"/>
    </source>
</evidence>